<feature type="domain" description="Syntaxin N-terminal" evidence="4">
    <location>
        <begin position="67"/>
        <end position="203"/>
    </location>
</feature>
<feature type="region of interest" description="Disordered" evidence="2">
    <location>
        <begin position="161"/>
        <end position="183"/>
    </location>
</feature>
<keyword evidence="1" id="KW-0175">Coiled coil</keyword>
<feature type="coiled-coil region" evidence="1">
    <location>
        <begin position="127"/>
        <end position="154"/>
    </location>
</feature>
<dbReference type="InterPro" id="IPR006011">
    <property type="entry name" value="Syntaxin_N"/>
</dbReference>
<keyword evidence="6" id="KW-1185">Reference proteome</keyword>
<accession>A0A8B9RR38</accession>
<feature type="signal peptide" evidence="3">
    <location>
        <begin position="1"/>
        <end position="20"/>
    </location>
</feature>
<dbReference type="SUPFAM" id="SSF47661">
    <property type="entry name" value="t-snare proteins"/>
    <property type="match status" value="1"/>
</dbReference>
<name>A0A8B9RR38_9AVES</name>
<evidence type="ECO:0000313" key="5">
    <source>
        <dbReference type="Ensembl" id="ENSANIP00000004262.1"/>
    </source>
</evidence>
<dbReference type="GO" id="GO:0016192">
    <property type="term" value="P:vesicle-mediated transport"/>
    <property type="evidence" value="ECO:0007669"/>
    <property type="project" value="InterPro"/>
</dbReference>
<dbReference type="GO" id="GO:0016020">
    <property type="term" value="C:membrane"/>
    <property type="evidence" value="ECO:0007669"/>
    <property type="project" value="InterPro"/>
</dbReference>
<protein>
    <recommendedName>
        <fullName evidence="4">Syntaxin N-terminal domain-containing protein</fullName>
    </recommendedName>
</protein>
<keyword evidence="3" id="KW-0732">Signal</keyword>
<dbReference type="Pfam" id="PF14523">
    <property type="entry name" value="Syntaxin_2"/>
    <property type="match status" value="1"/>
</dbReference>
<feature type="chain" id="PRO_5034852673" description="Syntaxin N-terminal domain-containing protein" evidence="3">
    <location>
        <begin position="21"/>
        <end position="258"/>
    </location>
</feature>
<dbReference type="Gene3D" id="1.20.58.70">
    <property type="match status" value="1"/>
</dbReference>
<feature type="compositionally biased region" description="Polar residues" evidence="2">
    <location>
        <begin position="166"/>
        <end position="177"/>
    </location>
</feature>
<evidence type="ECO:0000259" key="4">
    <source>
        <dbReference type="Pfam" id="PF14523"/>
    </source>
</evidence>
<evidence type="ECO:0000256" key="2">
    <source>
        <dbReference type="SAM" id="MobiDB-lite"/>
    </source>
</evidence>
<evidence type="ECO:0000313" key="6">
    <source>
        <dbReference type="Proteomes" id="UP000694541"/>
    </source>
</evidence>
<proteinExistence type="predicted"/>
<dbReference type="AlphaFoldDB" id="A0A8B9RR38"/>
<sequence length="258" mass="29144">MNVWRTHLGFHLLPAPRALSLWSSCALLTDSSTFLKAGPARMPSCSGKRWLTMLLSTQIDPSELQELFQETSANVFRINSNGAYNERFPSQLCAVLHATQQETNKTITTSTKAIKQLSEVVRGSSRVRQERLQLDRLKNQLSDAIQRYGAVQKKIAEKSKALLPTGQRSTKQQSPRTPFSDLPDDEKIFNGGDGMWQNQSQDQALLSEITEEDLEAIRQREEAIQQIEVSNLLPSWACELEVQTPYWCFEALTSVCKQ</sequence>
<dbReference type="InterPro" id="IPR010989">
    <property type="entry name" value="SNARE"/>
</dbReference>
<evidence type="ECO:0000256" key="3">
    <source>
        <dbReference type="SAM" id="SignalP"/>
    </source>
</evidence>
<evidence type="ECO:0000256" key="1">
    <source>
        <dbReference type="SAM" id="Coils"/>
    </source>
</evidence>
<organism evidence="5 6">
    <name type="scientific">Accipiter nisus</name>
    <name type="common">Eurasian sparrowhawk</name>
    <dbReference type="NCBI Taxonomy" id="211598"/>
    <lineage>
        <taxon>Eukaryota</taxon>
        <taxon>Metazoa</taxon>
        <taxon>Chordata</taxon>
        <taxon>Craniata</taxon>
        <taxon>Vertebrata</taxon>
        <taxon>Euteleostomi</taxon>
        <taxon>Archelosauria</taxon>
        <taxon>Archosauria</taxon>
        <taxon>Dinosauria</taxon>
        <taxon>Saurischia</taxon>
        <taxon>Theropoda</taxon>
        <taxon>Coelurosauria</taxon>
        <taxon>Aves</taxon>
        <taxon>Neognathae</taxon>
        <taxon>Neoaves</taxon>
        <taxon>Telluraves</taxon>
        <taxon>Accipitrimorphae</taxon>
        <taxon>Accipitriformes</taxon>
        <taxon>Accipitridae</taxon>
        <taxon>Accipitrinae</taxon>
        <taxon>Accipiter</taxon>
    </lineage>
</organism>
<dbReference type="Proteomes" id="UP000694541">
    <property type="component" value="Unplaced"/>
</dbReference>
<dbReference type="Ensembl" id="ENSANIT00000004402.1">
    <property type="protein sequence ID" value="ENSANIP00000004262.1"/>
    <property type="gene ID" value="ENSANIG00000002860.1"/>
</dbReference>
<reference evidence="5" key="1">
    <citation type="submission" date="2025-08" db="UniProtKB">
        <authorList>
            <consortium name="Ensembl"/>
        </authorList>
    </citation>
    <scope>IDENTIFICATION</scope>
</reference>
<reference evidence="5" key="2">
    <citation type="submission" date="2025-09" db="UniProtKB">
        <authorList>
            <consortium name="Ensembl"/>
        </authorList>
    </citation>
    <scope>IDENTIFICATION</scope>
</reference>